<keyword evidence="2 5" id="KW-0863">Zinc-finger</keyword>
<evidence type="ECO:0000256" key="3">
    <source>
        <dbReference type="ARBA" id="ARBA00022833"/>
    </source>
</evidence>
<organism evidence="7 8">
    <name type="scientific">Parnassius mnemosyne</name>
    <name type="common">clouded apollo</name>
    <dbReference type="NCBI Taxonomy" id="213953"/>
    <lineage>
        <taxon>Eukaryota</taxon>
        <taxon>Metazoa</taxon>
        <taxon>Ecdysozoa</taxon>
        <taxon>Arthropoda</taxon>
        <taxon>Hexapoda</taxon>
        <taxon>Insecta</taxon>
        <taxon>Pterygota</taxon>
        <taxon>Neoptera</taxon>
        <taxon>Endopterygota</taxon>
        <taxon>Lepidoptera</taxon>
        <taxon>Glossata</taxon>
        <taxon>Ditrysia</taxon>
        <taxon>Papilionoidea</taxon>
        <taxon>Papilionidae</taxon>
        <taxon>Parnassiinae</taxon>
        <taxon>Parnassini</taxon>
        <taxon>Parnassius</taxon>
        <taxon>Driopa</taxon>
    </lineage>
</organism>
<evidence type="ECO:0000256" key="1">
    <source>
        <dbReference type="ARBA" id="ARBA00022723"/>
    </source>
</evidence>
<proteinExistence type="predicted"/>
<dbReference type="Pfam" id="PF05485">
    <property type="entry name" value="THAP"/>
    <property type="match status" value="1"/>
</dbReference>
<comment type="caution">
    <text evidence="7">The sequence shown here is derived from an EMBL/GenBank/DDBJ whole genome shotgun (WGS) entry which is preliminary data.</text>
</comment>
<protein>
    <recommendedName>
        <fullName evidence="6">THAP-type domain-containing protein</fullName>
    </recommendedName>
</protein>
<evidence type="ECO:0000256" key="2">
    <source>
        <dbReference type="ARBA" id="ARBA00022771"/>
    </source>
</evidence>
<dbReference type="EMBL" id="CAVLGL010000081">
    <property type="protein sequence ID" value="CAK1586919.1"/>
    <property type="molecule type" value="Genomic_DNA"/>
</dbReference>
<dbReference type="GO" id="GO:0008270">
    <property type="term" value="F:zinc ion binding"/>
    <property type="evidence" value="ECO:0007669"/>
    <property type="project" value="UniProtKB-KW"/>
</dbReference>
<dbReference type="GO" id="GO:0003677">
    <property type="term" value="F:DNA binding"/>
    <property type="evidence" value="ECO:0007669"/>
    <property type="project" value="UniProtKB-UniRule"/>
</dbReference>
<reference evidence="7 8" key="1">
    <citation type="submission" date="2023-11" db="EMBL/GenBank/DDBJ databases">
        <authorList>
            <person name="Hedman E."/>
            <person name="Englund M."/>
            <person name="Stromberg M."/>
            <person name="Nyberg Akerstrom W."/>
            <person name="Nylinder S."/>
            <person name="Jareborg N."/>
            <person name="Kallberg Y."/>
            <person name="Kronander E."/>
        </authorList>
    </citation>
    <scope>NUCLEOTIDE SEQUENCE [LARGE SCALE GENOMIC DNA]</scope>
</reference>
<evidence type="ECO:0000313" key="7">
    <source>
        <dbReference type="EMBL" id="CAK1586919.1"/>
    </source>
</evidence>
<evidence type="ECO:0000313" key="8">
    <source>
        <dbReference type="Proteomes" id="UP001314205"/>
    </source>
</evidence>
<dbReference type="SUPFAM" id="SSF57716">
    <property type="entry name" value="Glucocorticoid receptor-like (DNA-binding domain)"/>
    <property type="match status" value="1"/>
</dbReference>
<dbReference type="AlphaFoldDB" id="A0AAV1KW89"/>
<evidence type="ECO:0000256" key="5">
    <source>
        <dbReference type="PROSITE-ProRule" id="PRU00309"/>
    </source>
</evidence>
<dbReference type="SMART" id="SM00980">
    <property type="entry name" value="THAP"/>
    <property type="match status" value="1"/>
</dbReference>
<keyword evidence="4 5" id="KW-0238">DNA-binding</keyword>
<keyword evidence="3" id="KW-0862">Zinc</keyword>
<dbReference type="Proteomes" id="UP001314205">
    <property type="component" value="Unassembled WGS sequence"/>
</dbReference>
<dbReference type="InterPro" id="IPR006612">
    <property type="entry name" value="THAP_Znf"/>
</dbReference>
<gene>
    <name evidence="7" type="ORF">PARMNEM_LOCUS7814</name>
</gene>
<keyword evidence="8" id="KW-1185">Reference proteome</keyword>
<name>A0AAV1KW89_9NEOP</name>
<sequence length="230" mass="26437">MPRKSAIKCYFGCANAVSGPFHQFPKPEYPNLEKFEQWKMVLNEDMKRKGDSFIFKNIRICDCHFEEFYRSASKRLTRNAVPTLNLSSTSPIVLQPSSSVKTEMDIDMQIGDNLESIELPYPKQKLLPTGCLGVIDLVDENSAIAASLADEEILMSVKKNEEEQDDEEDVNDLEPPISIDQALHAAKLLEKLFYDDPTISQDINKIQRKIQLKYWNKKPQTKLTDNNFFR</sequence>
<evidence type="ECO:0000256" key="4">
    <source>
        <dbReference type="ARBA" id="ARBA00023125"/>
    </source>
</evidence>
<evidence type="ECO:0000259" key="6">
    <source>
        <dbReference type="PROSITE" id="PS50950"/>
    </source>
</evidence>
<accession>A0AAV1KW89</accession>
<keyword evidence="1" id="KW-0479">Metal-binding</keyword>
<feature type="domain" description="THAP-type" evidence="6">
    <location>
        <begin position="1"/>
        <end position="85"/>
    </location>
</feature>
<dbReference type="SMART" id="SM00692">
    <property type="entry name" value="DM3"/>
    <property type="match status" value="1"/>
</dbReference>
<dbReference type="PROSITE" id="PS50950">
    <property type="entry name" value="ZF_THAP"/>
    <property type="match status" value="1"/>
</dbReference>